<accession>A0A2T0T7D5</accession>
<evidence type="ECO:0000313" key="2">
    <source>
        <dbReference type="Proteomes" id="UP000239494"/>
    </source>
</evidence>
<keyword evidence="2" id="KW-1185">Reference proteome</keyword>
<reference evidence="1 2" key="1">
    <citation type="submission" date="2018-03" db="EMBL/GenBank/DDBJ databases">
        <title>Genomic Encyclopedia of Archaeal and Bacterial Type Strains, Phase II (KMG-II): from individual species to whole genera.</title>
        <authorList>
            <person name="Goeker M."/>
        </authorList>
    </citation>
    <scope>NUCLEOTIDE SEQUENCE [LARGE SCALE GENOMIC DNA]</scope>
    <source>
        <strain evidence="1 2">DSM 44720</strain>
    </source>
</reference>
<sequence>MKDPLHSTGAGLSELRRAVEGVLDELSWSPPCELGTLLDQITRRCGKRISLLPAPLPRDGAGGLVIERVHDLVIVVDQSLPSLLQEHVIMHEAAHVLFGHRGTSVGDLTRDELDELDPDVVRDAQRLVKRDGYSAVEEKVAEIAAALMWSRADRARRSVRPAARSAAVAEANARFAEALLARRPR</sequence>
<organism evidence="1 2">
    <name type="scientific">Umezawaea tangerina</name>
    <dbReference type="NCBI Taxonomy" id="84725"/>
    <lineage>
        <taxon>Bacteria</taxon>
        <taxon>Bacillati</taxon>
        <taxon>Actinomycetota</taxon>
        <taxon>Actinomycetes</taxon>
        <taxon>Pseudonocardiales</taxon>
        <taxon>Pseudonocardiaceae</taxon>
        <taxon>Umezawaea</taxon>
    </lineage>
</organism>
<gene>
    <name evidence="1" type="ORF">CLV43_105354</name>
</gene>
<dbReference type="AlphaFoldDB" id="A0A2T0T7D5"/>
<comment type="caution">
    <text evidence="1">The sequence shown here is derived from an EMBL/GenBank/DDBJ whole genome shotgun (WGS) entry which is preliminary data.</text>
</comment>
<name>A0A2T0T7D5_9PSEU</name>
<dbReference type="RefSeq" id="WP_106188599.1">
    <property type="nucleotide sequence ID" value="NZ_PVTF01000005.1"/>
</dbReference>
<dbReference type="Proteomes" id="UP000239494">
    <property type="component" value="Unassembled WGS sequence"/>
</dbReference>
<proteinExistence type="predicted"/>
<dbReference type="EMBL" id="PVTF01000005">
    <property type="protein sequence ID" value="PRY41596.1"/>
    <property type="molecule type" value="Genomic_DNA"/>
</dbReference>
<evidence type="ECO:0000313" key="1">
    <source>
        <dbReference type="EMBL" id="PRY41596.1"/>
    </source>
</evidence>
<evidence type="ECO:0008006" key="3">
    <source>
        <dbReference type="Google" id="ProtNLM"/>
    </source>
</evidence>
<dbReference type="OrthoDB" id="4144896at2"/>
<protein>
    <recommendedName>
        <fullName evidence="3">IrrE N-terminal-like domain-containing protein</fullName>
    </recommendedName>
</protein>